<name>A0A7J0E6R8_9ERIC</name>
<reference evidence="1 2" key="1">
    <citation type="submission" date="2019-07" db="EMBL/GenBank/DDBJ databases">
        <title>De Novo Assembly of kiwifruit Actinidia rufa.</title>
        <authorList>
            <person name="Sugita-Konishi S."/>
            <person name="Sato K."/>
            <person name="Mori E."/>
            <person name="Abe Y."/>
            <person name="Kisaki G."/>
            <person name="Hamano K."/>
            <person name="Suezawa K."/>
            <person name="Otani M."/>
            <person name="Fukuda T."/>
            <person name="Manabe T."/>
            <person name="Gomi K."/>
            <person name="Tabuchi M."/>
            <person name="Akimitsu K."/>
            <person name="Kataoka I."/>
        </authorList>
    </citation>
    <scope>NUCLEOTIDE SEQUENCE [LARGE SCALE GENOMIC DNA]</scope>
    <source>
        <strain evidence="2">cv. Fuchu</strain>
    </source>
</reference>
<evidence type="ECO:0000313" key="2">
    <source>
        <dbReference type="Proteomes" id="UP000585474"/>
    </source>
</evidence>
<dbReference type="EMBL" id="BJWL01000002">
    <property type="protein sequence ID" value="GFY82128.1"/>
    <property type="molecule type" value="Genomic_DNA"/>
</dbReference>
<dbReference type="Proteomes" id="UP000585474">
    <property type="component" value="Unassembled WGS sequence"/>
</dbReference>
<sequence>MVAKLERWREGGEEIREMAKSGPSLDAKQAVEDLNCTTQEPNLSTLTGRAATPHQYSIATLASLPIRFWTTSVSQTTAVSGGIVHGVHGRLRLPRPDVRVPIPVGDVEEDRRSRALERTAECLVSAVESASDVVPIGFQQEGFADRVGHPRNLAEDCQARQA</sequence>
<organism evidence="1 2">
    <name type="scientific">Actinidia rufa</name>
    <dbReference type="NCBI Taxonomy" id="165716"/>
    <lineage>
        <taxon>Eukaryota</taxon>
        <taxon>Viridiplantae</taxon>
        <taxon>Streptophyta</taxon>
        <taxon>Embryophyta</taxon>
        <taxon>Tracheophyta</taxon>
        <taxon>Spermatophyta</taxon>
        <taxon>Magnoliopsida</taxon>
        <taxon>eudicotyledons</taxon>
        <taxon>Gunneridae</taxon>
        <taxon>Pentapetalae</taxon>
        <taxon>asterids</taxon>
        <taxon>Ericales</taxon>
        <taxon>Actinidiaceae</taxon>
        <taxon>Actinidia</taxon>
    </lineage>
</organism>
<keyword evidence="2" id="KW-1185">Reference proteome</keyword>
<comment type="caution">
    <text evidence="1">The sequence shown here is derived from an EMBL/GenBank/DDBJ whole genome shotgun (WGS) entry which is preliminary data.</text>
</comment>
<proteinExistence type="predicted"/>
<evidence type="ECO:0000313" key="1">
    <source>
        <dbReference type="EMBL" id="GFY82128.1"/>
    </source>
</evidence>
<dbReference type="AlphaFoldDB" id="A0A7J0E6R8"/>
<protein>
    <submittedName>
        <fullName evidence="1">Syntaxin of plants 31</fullName>
    </submittedName>
</protein>
<gene>
    <name evidence="1" type="ORF">Acr_02g0003680</name>
</gene>
<accession>A0A7J0E6R8</accession>